<name>A0A1S8WWA9_OPIVI</name>
<evidence type="ECO:0000313" key="1">
    <source>
        <dbReference type="EMBL" id="OON18829.1"/>
    </source>
</evidence>
<dbReference type="AlphaFoldDB" id="A0A1S8WWA9"/>
<reference evidence="1 2" key="1">
    <citation type="submission" date="2015-03" db="EMBL/GenBank/DDBJ databases">
        <title>Draft genome of the nematode, Opisthorchis viverrini.</title>
        <authorList>
            <person name="Mitreva M."/>
        </authorList>
    </citation>
    <scope>NUCLEOTIDE SEQUENCE [LARGE SCALE GENOMIC DNA]</scope>
    <source>
        <strain evidence="1">Khon Kaen</strain>
    </source>
</reference>
<proteinExistence type="predicted"/>
<dbReference type="Gene3D" id="1.10.510.10">
    <property type="entry name" value="Transferase(Phosphotransferase) domain 1"/>
    <property type="match status" value="1"/>
</dbReference>
<accession>A0A1S8WWA9</accession>
<gene>
    <name evidence="1" type="ORF">X801_05313</name>
</gene>
<evidence type="ECO:0000313" key="2">
    <source>
        <dbReference type="Proteomes" id="UP000243686"/>
    </source>
</evidence>
<dbReference type="SUPFAM" id="SSF56112">
    <property type="entry name" value="Protein kinase-like (PK-like)"/>
    <property type="match status" value="1"/>
</dbReference>
<organism evidence="1 2">
    <name type="scientific">Opisthorchis viverrini</name>
    <name type="common">Southeast Asian liver fluke</name>
    <dbReference type="NCBI Taxonomy" id="6198"/>
    <lineage>
        <taxon>Eukaryota</taxon>
        <taxon>Metazoa</taxon>
        <taxon>Spiralia</taxon>
        <taxon>Lophotrochozoa</taxon>
        <taxon>Platyhelminthes</taxon>
        <taxon>Trematoda</taxon>
        <taxon>Digenea</taxon>
        <taxon>Opisthorchiida</taxon>
        <taxon>Opisthorchiata</taxon>
        <taxon>Opisthorchiidae</taxon>
        <taxon>Opisthorchis</taxon>
    </lineage>
</organism>
<dbReference type="Proteomes" id="UP000243686">
    <property type="component" value="Unassembled WGS sequence"/>
</dbReference>
<protein>
    <recommendedName>
        <fullName evidence="3">Serine-threonine/tyrosine-protein kinase catalytic domain-containing protein</fullName>
    </recommendedName>
</protein>
<dbReference type="EMBL" id="KV893814">
    <property type="protein sequence ID" value="OON18829.1"/>
    <property type="molecule type" value="Genomic_DNA"/>
</dbReference>
<dbReference type="InterPro" id="IPR011009">
    <property type="entry name" value="Kinase-like_dom_sf"/>
</dbReference>
<keyword evidence="2" id="KW-1185">Reference proteome</keyword>
<sequence>MECAYPEVVIIATENLRLPIPPQLDARVARLIELCLKDDPGKRPRFDSQLIQLLDKMRERAGQYRTKVNSSWEEFAIEQLPGTIAREKRTDLKLVSQADAEHGWNARLQS</sequence>
<evidence type="ECO:0008006" key="3">
    <source>
        <dbReference type="Google" id="ProtNLM"/>
    </source>
</evidence>